<accession>A0A0N4Y251</accession>
<dbReference type="Proteomes" id="UP000271162">
    <property type="component" value="Unassembled WGS sequence"/>
</dbReference>
<gene>
    <name evidence="1" type="ORF">NBR_LOCUS9757</name>
</gene>
<dbReference type="WBParaSite" id="NBR_0000975601-mRNA-1">
    <property type="protein sequence ID" value="NBR_0000975601-mRNA-1"/>
    <property type="gene ID" value="NBR_0000975601"/>
</dbReference>
<sequence length="259" mass="28907">MPLPKSSSSNVASVPLIMPKAPASVEPTCDSSVNIFKMILEESHRAKPVKPVVDLEADVAVVDEASVEEGPIPKKRRDLKEDCDSDDVPVTCLENFVLFTMLRKHTNEQPLRTRCSVADKRESPPSLVEEIDLTVEDSKQRARKKPTLRDVLNQLCDSGEVEEGEILENIEEDIIDLTSEELNLTLRSQVDGEVIDLTVDNDECCIASADQSRADDDVICVEDLTLIDDDRAVSIMSIEKVCFMSDFSYFECEVLLTRM</sequence>
<evidence type="ECO:0000313" key="2">
    <source>
        <dbReference type="Proteomes" id="UP000271162"/>
    </source>
</evidence>
<dbReference type="STRING" id="27835.A0A0N4Y251"/>
<reference evidence="3" key="1">
    <citation type="submission" date="2017-02" db="UniProtKB">
        <authorList>
            <consortium name="WormBaseParasite"/>
        </authorList>
    </citation>
    <scope>IDENTIFICATION</scope>
</reference>
<reference evidence="1 2" key="2">
    <citation type="submission" date="2018-11" db="EMBL/GenBank/DDBJ databases">
        <authorList>
            <consortium name="Pathogen Informatics"/>
        </authorList>
    </citation>
    <scope>NUCLEOTIDE SEQUENCE [LARGE SCALE GENOMIC DNA]</scope>
</reference>
<name>A0A0N4Y251_NIPBR</name>
<dbReference type="EMBL" id="UYSL01020190">
    <property type="protein sequence ID" value="VDL73346.1"/>
    <property type="molecule type" value="Genomic_DNA"/>
</dbReference>
<keyword evidence="2" id="KW-1185">Reference proteome</keyword>
<dbReference type="AlphaFoldDB" id="A0A0N4Y251"/>
<evidence type="ECO:0000313" key="1">
    <source>
        <dbReference type="EMBL" id="VDL73346.1"/>
    </source>
</evidence>
<organism evidence="3">
    <name type="scientific">Nippostrongylus brasiliensis</name>
    <name type="common">Rat hookworm</name>
    <dbReference type="NCBI Taxonomy" id="27835"/>
    <lineage>
        <taxon>Eukaryota</taxon>
        <taxon>Metazoa</taxon>
        <taxon>Ecdysozoa</taxon>
        <taxon>Nematoda</taxon>
        <taxon>Chromadorea</taxon>
        <taxon>Rhabditida</taxon>
        <taxon>Rhabditina</taxon>
        <taxon>Rhabditomorpha</taxon>
        <taxon>Strongyloidea</taxon>
        <taxon>Heligmosomidae</taxon>
        <taxon>Nippostrongylus</taxon>
    </lineage>
</organism>
<evidence type="ECO:0000313" key="3">
    <source>
        <dbReference type="WBParaSite" id="NBR_0000975601-mRNA-1"/>
    </source>
</evidence>
<proteinExistence type="predicted"/>
<protein>
    <submittedName>
        <fullName evidence="1 3">Uncharacterized protein</fullName>
    </submittedName>
</protein>